<evidence type="ECO:0000313" key="7">
    <source>
        <dbReference type="EMBL" id="KRS18679.1"/>
    </source>
</evidence>
<keyword evidence="9" id="KW-1185">Reference proteome</keyword>
<dbReference type="RefSeq" id="WP_057815017.1">
    <property type="nucleotide sequence ID" value="NZ_CP031598.1"/>
</dbReference>
<dbReference type="InterPro" id="IPR036866">
    <property type="entry name" value="RibonucZ/Hydroxyglut_hydro"/>
</dbReference>
<evidence type="ECO:0000256" key="2">
    <source>
        <dbReference type="ARBA" id="ARBA00007749"/>
    </source>
</evidence>
<gene>
    <name evidence="8" type="primary">aiiA</name>
    <name evidence="8" type="ORF">RIdsm_01516</name>
    <name evidence="7" type="ORF">XM52_07910</name>
</gene>
<dbReference type="KEGG" id="rid:RIdsm_01516"/>
<evidence type="ECO:0000313" key="10">
    <source>
        <dbReference type="Proteomes" id="UP000325785"/>
    </source>
</evidence>
<feature type="domain" description="Metallo-beta-lactamase" evidence="6">
    <location>
        <begin position="36"/>
        <end position="238"/>
    </location>
</feature>
<dbReference type="InterPro" id="IPR051013">
    <property type="entry name" value="MBL_superfamily_lactonases"/>
</dbReference>
<dbReference type="Gene3D" id="3.60.15.10">
    <property type="entry name" value="Ribonuclease Z/Hydroxyacylglutathione hydrolase-like"/>
    <property type="match status" value="1"/>
</dbReference>
<dbReference type="SUPFAM" id="SSF56281">
    <property type="entry name" value="Metallo-hydrolase/oxidoreductase"/>
    <property type="match status" value="1"/>
</dbReference>
<evidence type="ECO:0000256" key="5">
    <source>
        <dbReference type="ARBA" id="ARBA00022833"/>
    </source>
</evidence>
<comment type="similarity">
    <text evidence="2">Belongs to the metallo-beta-lactamase superfamily.</text>
</comment>
<keyword evidence="5" id="KW-0862">Zinc</keyword>
<evidence type="ECO:0000313" key="8">
    <source>
        <dbReference type="EMBL" id="QEW25727.1"/>
    </source>
</evidence>
<dbReference type="PANTHER" id="PTHR42978">
    <property type="entry name" value="QUORUM-QUENCHING LACTONASE YTNP-RELATED-RELATED"/>
    <property type="match status" value="1"/>
</dbReference>
<accession>A0A0T5PBJ7</accession>
<dbReference type="CDD" id="cd07729">
    <property type="entry name" value="AHL_lactonase_MBL-fold"/>
    <property type="match status" value="1"/>
</dbReference>
<dbReference type="Pfam" id="PF00753">
    <property type="entry name" value="Lactamase_B"/>
    <property type="match status" value="1"/>
</dbReference>
<dbReference type="OrthoDB" id="9773738at2"/>
<dbReference type="EMBL" id="LAXI01000003">
    <property type="protein sequence ID" value="KRS18679.1"/>
    <property type="molecule type" value="Genomic_DNA"/>
</dbReference>
<comment type="cofactor">
    <cofactor evidence="1">
        <name>Zn(2+)</name>
        <dbReference type="ChEBI" id="CHEBI:29105"/>
    </cofactor>
</comment>
<dbReference type="STRING" id="540747.SAMN04488031_10430"/>
<keyword evidence="3" id="KW-0479">Metal-binding</keyword>
<evidence type="ECO:0000256" key="3">
    <source>
        <dbReference type="ARBA" id="ARBA00022723"/>
    </source>
</evidence>
<reference evidence="8 10" key="2">
    <citation type="submission" date="2018-08" db="EMBL/GenBank/DDBJ databases">
        <title>Genetic Globetrotter - A new plasmid hitch-hiking vast phylogenetic and geographic distances.</title>
        <authorList>
            <person name="Vollmers J."/>
            <person name="Petersen J."/>
        </authorList>
    </citation>
    <scope>NUCLEOTIDE SEQUENCE [LARGE SCALE GENOMIC DNA]</scope>
    <source>
        <strain evidence="8 10">DSM 26383</strain>
    </source>
</reference>
<dbReference type="EMBL" id="CP031598">
    <property type="protein sequence ID" value="QEW25727.1"/>
    <property type="molecule type" value="Genomic_DNA"/>
</dbReference>
<dbReference type="GO" id="GO:0102007">
    <property type="term" value="F:acyl-L-homoserine-lactone lactonohydrolase activity"/>
    <property type="evidence" value="ECO:0007669"/>
    <property type="project" value="UniProtKB-EC"/>
</dbReference>
<proteinExistence type="inferred from homology"/>
<protein>
    <submittedName>
        <fullName evidence="7">Metallo-beta-lactamase</fullName>
    </submittedName>
    <submittedName>
        <fullName evidence="8">N-acyl homoserine lactonase</fullName>
        <ecNumber evidence="8">3.1.1.81</ecNumber>
    </submittedName>
</protein>
<dbReference type="GO" id="GO:0046872">
    <property type="term" value="F:metal ion binding"/>
    <property type="evidence" value="ECO:0007669"/>
    <property type="project" value="UniProtKB-KW"/>
</dbReference>
<evidence type="ECO:0000256" key="4">
    <source>
        <dbReference type="ARBA" id="ARBA00022801"/>
    </source>
</evidence>
<reference evidence="7 9" key="1">
    <citation type="submission" date="2015-04" db="EMBL/GenBank/DDBJ databases">
        <title>The draft genome sequence of Roseovarius indicus B108T.</title>
        <authorList>
            <person name="Li G."/>
            <person name="Lai Q."/>
            <person name="Shao Z."/>
            <person name="Yan P."/>
        </authorList>
    </citation>
    <scope>NUCLEOTIDE SEQUENCE [LARGE SCALE GENOMIC DNA]</scope>
    <source>
        <strain evidence="7 9">B108</strain>
    </source>
</reference>
<dbReference type="PATRIC" id="fig|540747.5.peg.3957"/>
<dbReference type="PANTHER" id="PTHR42978:SF7">
    <property type="entry name" value="METALLO-HYDROLASE RV2300C-RELATED"/>
    <property type="match status" value="1"/>
</dbReference>
<dbReference type="SMART" id="SM00849">
    <property type="entry name" value="Lactamase_B"/>
    <property type="match status" value="1"/>
</dbReference>
<evidence type="ECO:0000256" key="1">
    <source>
        <dbReference type="ARBA" id="ARBA00001947"/>
    </source>
</evidence>
<evidence type="ECO:0000259" key="6">
    <source>
        <dbReference type="SMART" id="SM00849"/>
    </source>
</evidence>
<dbReference type="AlphaFoldDB" id="A0A0T5PBJ7"/>
<keyword evidence="4 8" id="KW-0378">Hydrolase</keyword>
<organism evidence="7 9">
    <name type="scientific">Roseovarius indicus</name>
    <dbReference type="NCBI Taxonomy" id="540747"/>
    <lineage>
        <taxon>Bacteria</taxon>
        <taxon>Pseudomonadati</taxon>
        <taxon>Pseudomonadota</taxon>
        <taxon>Alphaproteobacteria</taxon>
        <taxon>Rhodobacterales</taxon>
        <taxon>Roseobacteraceae</taxon>
        <taxon>Roseovarius</taxon>
    </lineage>
</organism>
<evidence type="ECO:0000313" key="9">
    <source>
        <dbReference type="Proteomes" id="UP000051401"/>
    </source>
</evidence>
<dbReference type="Proteomes" id="UP000325785">
    <property type="component" value="Chromosome"/>
</dbReference>
<sequence>MSDTYEIHAVRFGHDGRKSSQNFLGGDSHDVDMPLDYFVWAIRSETRTFVLDTGFSADMGSKRGRTLIRPVAEGLAAIGIDHAKVQDVIISHLHYDHAGNNDMFPEATFHLQDTEMEYATGRCMCHKAINHPFEVEDVVTMIRRVYEGKVCFHHRDEELAPGLSVHHVGGHSRGLQVVRVDTARGPVVLGSDAAHFYANMERAQPFPVFDNAAAVLDGVRRMKELAGQDAEDRIIPGHDPLVLERYRPVSADLHDIVRLDHPPRTP</sequence>
<dbReference type="EC" id="3.1.1.81" evidence="8"/>
<name>A0A0T5PBJ7_9RHOB</name>
<dbReference type="Proteomes" id="UP000051401">
    <property type="component" value="Unassembled WGS sequence"/>
</dbReference>
<dbReference type="InterPro" id="IPR001279">
    <property type="entry name" value="Metallo-B-lactamas"/>
</dbReference>